<evidence type="ECO:0000313" key="2">
    <source>
        <dbReference type="Proteomes" id="UP000187485"/>
    </source>
</evidence>
<dbReference type="OrthoDB" id="9941796at2"/>
<gene>
    <name evidence="1" type="ORF">cpu_15600</name>
</gene>
<dbReference type="AlphaFoldDB" id="A0A1L8CVW3"/>
<accession>A0A1L8CVW3</accession>
<comment type="caution">
    <text evidence="1">The sequence shown here is derived from an EMBL/GenBank/DDBJ whole genome shotgun (WGS) entry which is preliminary data.</text>
</comment>
<protein>
    <submittedName>
        <fullName evidence="1">Uncharacterized protein</fullName>
    </submittedName>
</protein>
<name>A0A1L8CVW3_9THEO</name>
<evidence type="ECO:0000313" key="1">
    <source>
        <dbReference type="EMBL" id="GAV23050.1"/>
    </source>
</evidence>
<dbReference type="RefSeq" id="WP_075859502.1">
    <property type="nucleotide sequence ID" value="NZ_BDJK01000027.1"/>
</dbReference>
<keyword evidence="2" id="KW-1185">Reference proteome</keyword>
<dbReference type="EMBL" id="BDJK01000027">
    <property type="protein sequence ID" value="GAV23050.1"/>
    <property type="molecule type" value="Genomic_DNA"/>
</dbReference>
<sequence>MAYYKALIEVPDPNDPENGKIATNYIDRNSPKLGVIPTIDLPPELQGKGIKYAVVDPTKTTDNPDDVKKLKFLQENGKYIIVDCYLFNPEKRDGSYKVIGKAVIMGEWKDKYDHYAYVKFKGVDEKNILDYVPVTVVNWNETEIIKNPLPIKNTNVKGITTRTVTLYTAPNSKTKAATLPKGKKVTYTFLKDEKYYGWKEVKWDEKVKTYVTQKYYVTVKYYKKVKAKK</sequence>
<proteinExistence type="predicted"/>
<organism evidence="1 2">
    <name type="scientific">Carboxydothermus pertinax</name>
    <dbReference type="NCBI Taxonomy" id="870242"/>
    <lineage>
        <taxon>Bacteria</taxon>
        <taxon>Bacillati</taxon>
        <taxon>Bacillota</taxon>
        <taxon>Clostridia</taxon>
        <taxon>Thermoanaerobacterales</taxon>
        <taxon>Thermoanaerobacteraceae</taxon>
        <taxon>Carboxydothermus</taxon>
    </lineage>
</organism>
<reference evidence="2" key="1">
    <citation type="submission" date="2016-12" db="EMBL/GenBank/DDBJ databases">
        <title>Draft Genome Sequences od Carboxydothermus pertinax and islandicus, Hydrogenogenic Carboxydotrophic Bacteria.</title>
        <authorList>
            <person name="Fukuyama Y."/>
            <person name="Ohmae K."/>
            <person name="Yoneda Y."/>
            <person name="Yoshida T."/>
            <person name="Sako Y."/>
        </authorList>
    </citation>
    <scope>NUCLEOTIDE SEQUENCE [LARGE SCALE GENOMIC DNA]</scope>
    <source>
        <strain evidence="2">Ug1</strain>
    </source>
</reference>
<dbReference type="Proteomes" id="UP000187485">
    <property type="component" value="Unassembled WGS sequence"/>
</dbReference>